<comment type="caution">
    <text evidence="1">The sequence shown here is derived from an EMBL/GenBank/DDBJ whole genome shotgun (WGS) entry which is preliminary data.</text>
</comment>
<sequence>MAWYLSATRLLLSVRLPRLLLIGRLTRLRVRRLTRQLAAGLGRRGLAGGVPAAVGLVLRTDGVEVVVLGAGAGGLLLGGVLGRR</sequence>
<proteinExistence type="predicted"/>
<keyword evidence="2" id="KW-1185">Reference proteome</keyword>
<gene>
    <name evidence="1" type="ORF">GCM10009789_23430</name>
</gene>
<accession>A0ABN2D586</accession>
<protein>
    <submittedName>
        <fullName evidence="1">Uncharacterized protein</fullName>
    </submittedName>
</protein>
<evidence type="ECO:0000313" key="2">
    <source>
        <dbReference type="Proteomes" id="UP001500393"/>
    </source>
</evidence>
<reference evidence="1 2" key="1">
    <citation type="journal article" date="2019" name="Int. J. Syst. Evol. Microbiol.">
        <title>The Global Catalogue of Microorganisms (GCM) 10K type strain sequencing project: providing services to taxonomists for standard genome sequencing and annotation.</title>
        <authorList>
            <consortium name="The Broad Institute Genomics Platform"/>
            <consortium name="The Broad Institute Genome Sequencing Center for Infectious Disease"/>
            <person name="Wu L."/>
            <person name="Ma J."/>
        </authorList>
    </citation>
    <scope>NUCLEOTIDE SEQUENCE [LARGE SCALE GENOMIC DNA]</scope>
    <source>
        <strain evidence="1 2">JCM 14969</strain>
    </source>
</reference>
<dbReference type="Proteomes" id="UP001500393">
    <property type="component" value="Unassembled WGS sequence"/>
</dbReference>
<dbReference type="EMBL" id="BAAAOS010000018">
    <property type="protein sequence ID" value="GAA1569300.1"/>
    <property type="molecule type" value="Genomic_DNA"/>
</dbReference>
<name>A0ABN2D586_9ACTN</name>
<evidence type="ECO:0000313" key="1">
    <source>
        <dbReference type="EMBL" id="GAA1569300.1"/>
    </source>
</evidence>
<organism evidence="1 2">
    <name type="scientific">Kribbella sancticallisti</name>
    <dbReference type="NCBI Taxonomy" id="460087"/>
    <lineage>
        <taxon>Bacteria</taxon>
        <taxon>Bacillati</taxon>
        <taxon>Actinomycetota</taxon>
        <taxon>Actinomycetes</taxon>
        <taxon>Propionibacteriales</taxon>
        <taxon>Kribbellaceae</taxon>
        <taxon>Kribbella</taxon>
    </lineage>
</organism>